<keyword evidence="11 15" id="KW-0067">ATP-binding</keyword>
<dbReference type="PIRSF" id="PIRSF004491">
    <property type="entry name" value="FAD_Synth"/>
    <property type="match status" value="1"/>
</dbReference>
<organism evidence="17 18">
    <name type="scientific">Flavobacterium agricola</name>
    <dbReference type="NCBI Taxonomy" id="2870839"/>
    <lineage>
        <taxon>Bacteria</taxon>
        <taxon>Pseudomonadati</taxon>
        <taxon>Bacteroidota</taxon>
        <taxon>Flavobacteriia</taxon>
        <taxon>Flavobacteriales</taxon>
        <taxon>Flavobacteriaceae</taxon>
        <taxon>Flavobacterium</taxon>
    </lineage>
</organism>
<keyword evidence="7 15" id="KW-0548">Nucleotidyltransferase</keyword>
<dbReference type="InterPro" id="IPR023465">
    <property type="entry name" value="Riboflavin_kinase_dom_sf"/>
</dbReference>
<dbReference type="GO" id="GO:0003919">
    <property type="term" value="F:FMN adenylyltransferase activity"/>
    <property type="evidence" value="ECO:0007669"/>
    <property type="project" value="UniProtKB-EC"/>
</dbReference>
<dbReference type="InterPro" id="IPR014729">
    <property type="entry name" value="Rossmann-like_a/b/a_fold"/>
</dbReference>
<dbReference type="InterPro" id="IPR023468">
    <property type="entry name" value="Riboflavin_kinase"/>
</dbReference>
<dbReference type="SUPFAM" id="SSF52374">
    <property type="entry name" value="Nucleotidylyl transferase"/>
    <property type="match status" value="1"/>
</dbReference>
<evidence type="ECO:0000256" key="8">
    <source>
        <dbReference type="ARBA" id="ARBA00022741"/>
    </source>
</evidence>
<keyword evidence="10 15" id="KW-0274">FAD</keyword>
<keyword evidence="18" id="KW-1185">Reference proteome</keyword>
<keyword evidence="12" id="KW-0511">Multifunctional enzyme</keyword>
<dbReference type="EC" id="2.7.7.2" evidence="15"/>
<dbReference type="Gene3D" id="2.40.30.30">
    <property type="entry name" value="Riboflavin kinase-like"/>
    <property type="match status" value="1"/>
</dbReference>
<evidence type="ECO:0000256" key="7">
    <source>
        <dbReference type="ARBA" id="ARBA00022695"/>
    </source>
</evidence>
<evidence type="ECO:0000256" key="11">
    <source>
        <dbReference type="ARBA" id="ARBA00022840"/>
    </source>
</evidence>
<keyword evidence="8 15" id="KW-0547">Nucleotide-binding</keyword>
<evidence type="ECO:0000259" key="16">
    <source>
        <dbReference type="SMART" id="SM00904"/>
    </source>
</evidence>
<evidence type="ECO:0000313" key="17">
    <source>
        <dbReference type="EMBL" id="UYW01175.1"/>
    </source>
</evidence>
<dbReference type="SMART" id="SM00904">
    <property type="entry name" value="Flavokinase"/>
    <property type="match status" value="1"/>
</dbReference>
<evidence type="ECO:0000256" key="9">
    <source>
        <dbReference type="ARBA" id="ARBA00022777"/>
    </source>
</evidence>
<dbReference type="RefSeq" id="WP_264433591.1">
    <property type="nucleotide sequence ID" value="NZ_CP081495.1"/>
</dbReference>
<dbReference type="Pfam" id="PF06574">
    <property type="entry name" value="FAD_syn"/>
    <property type="match status" value="1"/>
</dbReference>
<dbReference type="Proteomes" id="UP001163328">
    <property type="component" value="Chromosome"/>
</dbReference>
<comment type="catalytic activity">
    <reaction evidence="13 15">
        <text>riboflavin + ATP = FMN + ADP + H(+)</text>
        <dbReference type="Rhea" id="RHEA:14357"/>
        <dbReference type="ChEBI" id="CHEBI:15378"/>
        <dbReference type="ChEBI" id="CHEBI:30616"/>
        <dbReference type="ChEBI" id="CHEBI:57986"/>
        <dbReference type="ChEBI" id="CHEBI:58210"/>
        <dbReference type="ChEBI" id="CHEBI:456216"/>
        <dbReference type="EC" id="2.7.1.26"/>
    </reaction>
</comment>
<dbReference type="SUPFAM" id="SSF82114">
    <property type="entry name" value="Riboflavin kinase-like"/>
    <property type="match status" value="1"/>
</dbReference>
<name>A0ABY6LXV9_9FLAO</name>
<dbReference type="NCBIfam" id="NF004160">
    <property type="entry name" value="PRK05627.1-3"/>
    <property type="match status" value="1"/>
</dbReference>
<dbReference type="InterPro" id="IPR015864">
    <property type="entry name" value="FAD_synthase"/>
</dbReference>
<evidence type="ECO:0000256" key="12">
    <source>
        <dbReference type="ARBA" id="ARBA00023268"/>
    </source>
</evidence>
<evidence type="ECO:0000256" key="2">
    <source>
        <dbReference type="ARBA" id="ARBA00004726"/>
    </source>
</evidence>
<proteinExistence type="inferred from homology"/>
<keyword evidence="4 15" id="KW-0285">Flavoprotein</keyword>
<dbReference type="CDD" id="cd02064">
    <property type="entry name" value="FAD_synthetase_N"/>
    <property type="match status" value="1"/>
</dbReference>
<dbReference type="Gene3D" id="3.40.50.620">
    <property type="entry name" value="HUPs"/>
    <property type="match status" value="1"/>
</dbReference>
<dbReference type="NCBIfam" id="NF004162">
    <property type="entry name" value="PRK05627.1-5"/>
    <property type="match status" value="1"/>
</dbReference>
<evidence type="ECO:0000313" key="18">
    <source>
        <dbReference type="Proteomes" id="UP001163328"/>
    </source>
</evidence>
<comment type="pathway">
    <text evidence="2 15">Cofactor biosynthesis; FAD biosynthesis; FAD from FMN: step 1/1.</text>
</comment>
<dbReference type="InterPro" id="IPR002606">
    <property type="entry name" value="Riboflavin_kinase_bac"/>
</dbReference>
<keyword evidence="5 15" id="KW-0288">FMN</keyword>
<evidence type="ECO:0000256" key="5">
    <source>
        <dbReference type="ARBA" id="ARBA00022643"/>
    </source>
</evidence>
<protein>
    <recommendedName>
        <fullName evidence="15">Riboflavin biosynthesis protein</fullName>
    </recommendedName>
    <domain>
        <recommendedName>
            <fullName evidence="15">Riboflavin kinase</fullName>
            <ecNumber evidence="15">2.7.1.26</ecNumber>
        </recommendedName>
        <alternativeName>
            <fullName evidence="15">Flavokinase</fullName>
        </alternativeName>
    </domain>
    <domain>
        <recommendedName>
            <fullName evidence="15">FMN adenylyltransferase</fullName>
            <ecNumber evidence="15">2.7.7.2</ecNumber>
        </recommendedName>
        <alternativeName>
            <fullName evidence="15">FAD pyrophosphorylase</fullName>
        </alternativeName>
        <alternativeName>
            <fullName evidence="15">FAD synthase</fullName>
        </alternativeName>
    </domain>
</protein>
<comment type="similarity">
    <text evidence="15">Belongs to the ribF family.</text>
</comment>
<comment type="function">
    <text evidence="1">Catalyzes the phosphorylation of riboflavin to FMN followed by the adenylation of FMN to FAD.</text>
</comment>
<reference evidence="17" key="1">
    <citation type="submission" date="2021-08" db="EMBL/GenBank/DDBJ databases">
        <title>Flavobacterium sp. strain CC-SYL302.</title>
        <authorList>
            <person name="Lin S.-Y."/>
            <person name="Lee T.-H."/>
            <person name="Young C.-C."/>
        </authorList>
    </citation>
    <scope>NUCLEOTIDE SEQUENCE</scope>
    <source>
        <strain evidence="17">CC-SYL302</strain>
    </source>
</reference>
<keyword evidence="9 15" id="KW-0418">Kinase</keyword>
<keyword evidence="6 15" id="KW-0808">Transferase</keyword>
<feature type="domain" description="Riboflavin kinase" evidence="16">
    <location>
        <begin position="182"/>
        <end position="307"/>
    </location>
</feature>
<evidence type="ECO:0000256" key="3">
    <source>
        <dbReference type="ARBA" id="ARBA00005201"/>
    </source>
</evidence>
<dbReference type="EMBL" id="CP081495">
    <property type="protein sequence ID" value="UYW01175.1"/>
    <property type="molecule type" value="Genomic_DNA"/>
</dbReference>
<evidence type="ECO:0000256" key="4">
    <source>
        <dbReference type="ARBA" id="ARBA00022630"/>
    </source>
</evidence>
<evidence type="ECO:0000256" key="14">
    <source>
        <dbReference type="ARBA" id="ARBA00049494"/>
    </source>
</evidence>
<evidence type="ECO:0000256" key="6">
    <source>
        <dbReference type="ARBA" id="ARBA00022679"/>
    </source>
</evidence>
<evidence type="ECO:0000256" key="1">
    <source>
        <dbReference type="ARBA" id="ARBA00002121"/>
    </source>
</evidence>
<dbReference type="Pfam" id="PF01687">
    <property type="entry name" value="Flavokinase"/>
    <property type="match status" value="1"/>
</dbReference>
<accession>A0ABY6LXV9</accession>
<gene>
    <name evidence="17" type="ORF">K5I29_12050</name>
</gene>
<dbReference type="GO" id="GO:0008531">
    <property type="term" value="F:riboflavin kinase activity"/>
    <property type="evidence" value="ECO:0007669"/>
    <property type="project" value="UniProtKB-EC"/>
</dbReference>
<dbReference type="PANTHER" id="PTHR22749:SF6">
    <property type="entry name" value="RIBOFLAVIN KINASE"/>
    <property type="match status" value="1"/>
</dbReference>
<dbReference type="EC" id="2.7.1.26" evidence="15"/>
<comment type="pathway">
    <text evidence="3 15">Cofactor biosynthesis; FMN biosynthesis; FMN from riboflavin (ATP route): step 1/1.</text>
</comment>
<evidence type="ECO:0000256" key="10">
    <source>
        <dbReference type="ARBA" id="ARBA00022827"/>
    </source>
</evidence>
<evidence type="ECO:0000256" key="15">
    <source>
        <dbReference type="PIRNR" id="PIRNR004491"/>
    </source>
</evidence>
<comment type="catalytic activity">
    <reaction evidence="14 15">
        <text>FMN + ATP + H(+) = FAD + diphosphate</text>
        <dbReference type="Rhea" id="RHEA:17237"/>
        <dbReference type="ChEBI" id="CHEBI:15378"/>
        <dbReference type="ChEBI" id="CHEBI:30616"/>
        <dbReference type="ChEBI" id="CHEBI:33019"/>
        <dbReference type="ChEBI" id="CHEBI:57692"/>
        <dbReference type="ChEBI" id="CHEBI:58210"/>
        <dbReference type="EC" id="2.7.7.2"/>
    </reaction>
</comment>
<sequence>MNIFSSIQAFHSAKKTIVTLGTFDGVHLGHQSILKQLVAEAKAQNCESLVLTFFPHPRMVLKQDDSIKLINAIEEKTELLANLGIDNLVIHAFDTVFSQLSGEEFAKQVLVDIFKVQKIIVGYDHRFGKGGACNFDDLVAFGKKYNFEVEQISAQQINTVAVSSTKVREALTSGAIEKANSFLGYPYFLSGKVVMGKQLGRTIGFPTANIKPEVNYKLIPQNGVYLVQVQVLQNQYYGMLNIGNNPTVNGAEQTIEVHLLNFDANIYNQNIKVSFLKRLRDVVKFESIDALKNQLEADKQAAIAYFKL</sequence>
<dbReference type="InterPro" id="IPR015865">
    <property type="entry name" value="Riboflavin_kinase_bac/euk"/>
</dbReference>
<dbReference type="PANTHER" id="PTHR22749">
    <property type="entry name" value="RIBOFLAVIN KINASE/FMN ADENYLYLTRANSFERASE"/>
    <property type="match status" value="1"/>
</dbReference>
<evidence type="ECO:0000256" key="13">
    <source>
        <dbReference type="ARBA" id="ARBA00047880"/>
    </source>
</evidence>
<dbReference type="NCBIfam" id="TIGR00083">
    <property type="entry name" value="ribF"/>
    <property type="match status" value="1"/>
</dbReference>